<name>A0A8S1E3S9_9INSE</name>
<gene>
    <name evidence="2" type="ORF">CLODIP_2_CD12894</name>
</gene>
<feature type="compositionally biased region" description="Basic residues" evidence="1">
    <location>
        <begin position="206"/>
        <end position="216"/>
    </location>
</feature>
<feature type="region of interest" description="Disordered" evidence="1">
    <location>
        <begin position="66"/>
        <end position="159"/>
    </location>
</feature>
<reference evidence="2 3" key="1">
    <citation type="submission" date="2020-04" db="EMBL/GenBank/DDBJ databases">
        <authorList>
            <person name="Alioto T."/>
            <person name="Alioto T."/>
            <person name="Gomez Garrido J."/>
        </authorList>
    </citation>
    <scope>NUCLEOTIDE SEQUENCE [LARGE SCALE GENOMIC DNA]</scope>
</reference>
<feature type="region of interest" description="Disordered" evidence="1">
    <location>
        <begin position="192"/>
        <end position="385"/>
    </location>
</feature>
<proteinExistence type="predicted"/>
<feature type="compositionally biased region" description="Polar residues" evidence="1">
    <location>
        <begin position="66"/>
        <end position="75"/>
    </location>
</feature>
<evidence type="ECO:0000313" key="3">
    <source>
        <dbReference type="Proteomes" id="UP000494165"/>
    </source>
</evidence>
<comment type="caution">
    <text evidence="2">The sequence shown here is derived from an EMBL/GenBank/DDBJ whole genome shotgun (WGS) entry which is preliminary data.</text>
</comment>
<feature type="compositionally biased region" description="Polar residues" evidence="1">
    <location>
        <begin position="192"/>
        <end position="203"/>
    </location>
</feature>
<dbReference type="Proteomes" id="UP000494165">
    <property type="component" value="Unassembled WGS sequence"/>
</dbReference>
<organism evidence="2 3">
    <name type="scientific">Cloeon dipterum</name>
    <dbReference type="NCBI Taxonomy" id="197152"/>
    <lineage>
        <taxon>Eukaryota</taxon>
        <taxon>Metazoa</taxon>
        <taxon>Ecdysozoa</taxon>
        <taxon>Arthropoda</taxon>
        <taxon>Hexapoda</taxon>
        <taxon>Insecta</taxon>
        <taxon>Pterygota</taxon>
        <taxon>Palaeoptera</taxon>
        <taxon>Ephemeroptera</taxon>
        <taxon>Pisciforma</taxon>
        <taxon>Baetidae</taxon>
        <taxon>Cloeon</taxon>
    </lineage>
</organism>
<protein>
    <submittedName>
        <fullName evidence="2">Uncharacterized protein</fullName>
    </submittedName>
</protein>
<accession>A0A8S1E3S9</accession>
<feature type="compositionally biased region" description="Polar residues" evidence="1">
    <location>
        <begin position="96"/>
        <end position="157"/>
    </location>
</feature>
<evidence type="ECO:0000313" key="2">
    <source>
        <dbReference type="EMBL" id="CAB3388783.1"/>
    </source>
</evidence>
<sequence>MDLEGQRRSMSCFDKVWGCRSFLEKIFIVSTGILTATTIGLAVSTGVLDAKVQELENIPLTTESTITPSTIATGGTSSTVPPSVTPTLPSTEPSGATPTTPSTEPSGATPTTPSTEPSGATPTLPSTEPSGATPTTPSTEPSGATPTTPSTEPSGATPTRLRVSGALRGATPTTPSTDLPAPSPTIAGVVSNSGAITMVPSTDLQRHHRRRRRTSQRHTDGTVDGPSAITINLPSTDHSPDAITRRCRRRRTSAPSPLAIAGDDGPPRHHLPTVAGDDLPGAITDSADDGPPAITDSADDGPPPAQSPTVPASTDNRHQHKQKLPATTDLSAITDGAVDGSSGTITRRCRDGHSAPSPTLPSTDLGIITDVYRRRTPPSCNSADD</sequence>
<keyword evidence="3" id="KW-1185">Reference proteome</keyword>
<evidence type="ECO:0000256" key="1">
    <source>
        <dbReference type="SAM" id="MobiDB-lite"/>
    </source>
</evidence>
<feature type="compositionally biased region" description="Low complexity" evidence="1">
    <location>
        <begin position="76"/>
        <end position="94"/>
    </location>
</feature>
<dbReference type="AlphaFoldDB" id="A0A8S1E3S9"/>
<dbReference type="EMBL" id="CADEPI010000906">
    <property type="protein sequence ID" value="CAB3388783.1"/>
    <property type="molecule type" value="Genomic_DNA"/>
</dbReference>
<feature type="region of interest" description="Disordered" evidence="1">
    <location>
        <begin position="167"/>
        <end position="186"/>
    </location>
</feature>